<evidence type="ECO:0000256" key="2">
    <source>
        <dbReference type="ARBA" id="ARBA00010617"/>
    </source>
</evidence>
<dbReference type="InterPro" id="IPR017972">
    <property type="entry name" value="Cyt_P450_CS"/>
</dbReference>
<comment type="similarity">
    <text evidence="2 9">Belongs to the cytochrome P450 family.</text>
</comment>
<sequence length="536" mass="60687">MITTLLQLVFVLLAFFLIYLLRSGATSLHGLPPGPRPLPIVGNIKDLPPQGVPEFEHWLKFKDAYGPLISMTVLGTTLVVIHSHEAAQELLVKKSTKTARRPDLYFADKMCGFGGLTPNLSYGITHRLHRKFMHQEMGSKTIVQKFYGIQDEESRRFLLRVLNDPDNTIEHIKTEASAIILKITYGYSIEPHEADPLVGIIERMMDSFSRALVPMAWPVDILPWLRHLPSSFPGASFKQTARDWREITRQATEIPYRFVQEQMTDGNSRPSYVASLLEQYCSKDEEGWKLDGEGEEVIKNSAVIIYGGGADTTVSTISSFVLAMVLYPEVQLRAQEEIDRVVGTDRMPTFEDRDHLPYINALIKETLRWLPVVPIGTTHVAEEEITYAGYRIPKGAYLLPAIWWFLHDPEIHPEPSIFDPERFLEPRNEPDPANHAFGYGRRICPGRYLADDNLFLTISRMLATFNIQKAIDEQGRTIEAKVGMTAGLISHPIRFPYSIKPRSAKHVKLVRFTEVNYPWDKSDAVHLGGGILVDGP</sequence>
<organism evidence="10 11">
    <name type="scientific">Dactylonectria macrodidyma</name>
    <dbReference type="NCBI Taxonomy" id="307937"/>
    <lineage>
        <taxon>Eukaryota</taxon>
        <taxon>Fungi</taxon>
        <taxon>Dikarya</taxon>
        <taxon>Ascomycota</taxon>
        <taxon>Pezizomycotina</taxon>
        <taxon>Sordariomycetes</taxon>
        <taxon>Hypocreomycetidae</taxon>
        <taxon>Hypocreales</taxon>
        <taxon>Nectriaceae</taxon>
        <taxon>Dactylonectria</taxon>
    </lineage>
</organism>
<evidence type="ECO:0000256" key="3">
    <source>
        <dbReference type="ARBA" id="ARBA00022617"/>
    </source>
</evidence>
<accession>A0A9P9ER07</accession>
<keyword evidence="6 8" id="KW-0408">Iron</keyword>
<dbReference type="EMBL" id="JAGMUV010000010">
    <property type="protein sequence ID" value="KAH7142063.1"/>
    <property type="molecule type" value="Genomic_DNA"/>
</dbReference>
<dbReference type="InterPro" id="IPR050364">
    <property type="entry name" value="Cytochrome_P450_fung"/>
</dbReference>
<evidence type="ECO:0000256" key="5">
    <source>
        <dbReference type="ARBA" id="ARBA00023002"/>
    </source>
</evidence>
<evidence type="ECO:0000313" key="11">
    <source>
        <dbReference type="Proteomes" id="UP000738349"/>
    </source>
</evidence>
<evidence type="ECO:0000256" key="8">
    <source>
        <dbReference type="PIRSR" id="PIRSR602401-1"/>
    </source>
</evidence>
<dbReference type="InterPro" id="IPR036396">
    <property type="entry name" value="Cyt_P450_sf"/>
</dbReference>
<dbReference type="Gene3D" id="1.10.630.10">
    <property type="entry name" value="Cytochrome P450"/>
    <property type="match status" value="1"/>
</dbReference>
<keyword evidence="7 9" id="KW-0503">Monooxygenase</keyword>
<protein>
    <submittedName>
        <fullName evidence="10">Cytochrome P450</fullName>
    </submittedName>
</protein>
<dbReference type="GO" id="GO:0005506">
    <property type="term" value="F:iron ion binding"/>
    <property type="evidence" value="ECO:0007669"/>
    <property type="project" value="InterPro"/>
</dbReference>
<gene>
    <name evidence="10" type="ORF">EDB81DRAFT_723310</name>
</gene>
<dbReference type="OrthoDB" id="2789670at2759"/>
<dbReference type="AlphaFoldDB" id="A0A9P9ER07"/>
<evidence type="ECO:0000256" key="9">
    <source>
        <dbReference type="RuleBase" id="RU000461"/>
    </source>
</evidence>
<evidence type="ECO:0000256" key="7">
    <source>
        <dbReference type="ARBA" id="ARBA00023033"/>
    </source>
</evidence>
<dbReference type="GO" id="GO:0020037">
    <property type="term" value="F:heme binding"/>
    <property type="evidence" value="ECO:0007669"/>
    <property type="project" value="InterPro"/>
</dbReference>
<dbReference type="CDD" id="cd11065">
    <property type="entry name" value="CYP64-like"/>
    <property type="match status" value="1"/>
</dbReference>
<evidence type="ECO:0000313" key="10">
    <source>
        <dbReference type="EMBL" id="KAH7142063.1"/>
    </source>
</evidence>
<proteinExistence type="inferred from homology"/>
<evidence type="ECO:0000256" key="1">
    <source>
        <dbReference type="ARBA" id="ARBA00001971"/>
    </source>
</evidence>
<comment type="caution">
    <text evidence="10">The sequence shown here is derived from an EMBL/GenBank/DDBJ whole genome shotgun (WGS) entry which is preliminary data.</text>
</comment>
<keyword evidence="5 9" id="KW-0560">Oxidoreductase</keyword>
<dbReference type="PRINTS" id="PR00463">
    <property type="entry name" value="EP450I"/>
</dbReference>
<dbReference type="GO" id="GO:0004497">
    <property type="term" value="F:monooxygenase activity"/>
    <property type="evidence" value="ECO:0007669"/>
    <property type="project" value="UniProtKB-KW"/>
</dbReference>
<reference evidence="10" key="1">
    <citation type="journal article" date="2021" name="Nat. Commun.">
        <title>Genetic determinants of endophytism in the Arabidopsis root mycobiome.</title>
        <authorList>
            <person name="Mesny F."/>
            <person name="Miyauchi S."/>
            <person name="Thiergart T."/>
            <person name="Pickel B."/>
            <person name="Atanasova L."/>
            <person name="Karlsson M."/>
            <person name="Huettel B."/>
            <person name="Barry K.W."/>
            <person name="Haridas S."/>
            <person name="Chen C."/>
            <person name="Bauer D."/>
            <person name="Andreopoulos W."/>
            <person name="Pangilinan J."/>
            <person name="LaButti K."/>
            <person name="Riley R."/>
            <person name="Lipzen A."/>
            <person name="Clum A."/>
            <person name="Drula E."/>
            <person name="Henrissat B."/>
            <person name="Kohler A."/>
            <person name="Grigoriev I.V."/>
            <person name="Martin F.M."/>
            <person name="Hacquard S."/>
        </authorList>
    </citation>
    <scope>NUCLEOTIDE SEQUENCE</scope>
    <source>
        <strain evidence="10">MPI-CAGE-AT-0147</strain>
    </source>
</reference>
<feature type="binding site" description="axial binding residue" evidence="8">
    <location>
        <position position="444"/>
    </location>
    <ligand>
        <name>heme</name>
        <dbReference type="ChEBI" id="CHEBI:30413"/>
    </ligand>
    <ligandPart>
        <name>Fe</name>
        <dbReference type="ChEBI" id="CHEBI:18248"/>
    </ligandPart>
</feature>
<dbReference type="PROSITE" id="PS00086">
    <property type="entry name" value="CYTOCHROME_P450"/>
    <property type="match status" value="1"/>
</dbReference>
<dbReference type="InterPro" id="IPR002401">
    <property type="entry name" value="Cyt_P450_E_grp-I"/>
</dbReference>
<keyword evidence="4 8" id="KW-0479">Metal-binding</keyword>
<keyword evidence="3 8" id="KW-0349">Heme</keyword>
<dbReference type="PANTHER" id="PTHR46300">
    <property type="entry name" value="P450, PUTATIVE (EUROFUNG)-RELATED-RELATED"/>
    <property type="match status" value="1"/>
</dbReference>
<name>A0A9P9ER07_9HYPO</name>
<dbReference type="PRINTS" id="PR00385">
    <property type="entry name" value="P450"/>
</dbReference>
<dbReference type="Pfam" id="PF00067">
    <property type="entry name" value="p450"/>
    <property type="match status" value="1"/>
</dbReference>
<evidence type="ECO:0000256" key="4">
    <source>
        <dbReference type="ARBA" id="ARBA00022723"/>
    </source>
</evidence>
<keyword evidence="11" id="KW-1185">Reference proteome</keyword>
<comment type="cofactor">
    <cofactor evidence="1 8">
        <name>heme</name>
        <dbReference type="ChEBI" id="CHEBI:30413"/>
    </cofactor>
</comment>
<dbReference type="PANTHER" id="PTHR46300:SF7">
    <property type="entry name" value="P450, PUTATIVE (EUROFUNG)-RELATED"/>
    <property type="match status" value="1"/>
</dbReference>
<dbReference type="InterPro" id="IPR001128">
    <property type="entry name" value="Cyt_P450"/>
</dbReference>
<evidence type="ECO:0000256" key="6">
    <source>
        <dbReference type="ARBA" id="ARBA00023004"/>
    </source>
</evidence>
<dbReference type="SUPFAM" id="SSF48264">
    <property type="entry name" value="Cytochrome P450"/>
    <property type="match status" value="1"/>
</dbReference>
<dbReference type="Proteomes" id="UP000738349">
    <property type="component" value="Unassembled WGS sequence"/>
</dbReference>
<dbReference type="GO" id="GO:0016705">
    <property type="term" value="F:oxidoreductase activity, acting on paired donors, with incorporation or reduction of molecular oxygen"/>
    <property type="evidence" value="ECO:0007669"/>
    <property type="project" value="InterPro"/>
</dbReference>